<keyword evidence="2" id="KW-0862">Zinc</keyword>
<dbReference type="Gene3D" id="3.30.40.10">
    <property type="entry name" value="Zinc/RING finger domain, C3HC4 (zinc finger)"/>
    <property type="match status" value="1"/>
</dbReference>
<evidence type="ECO:0000313" key="6">
    <source>
        <dbReference type="EMBL" id="TKR70222.1"/>
    </source>
</evidence>
<reference evidence="6 7" key="1">
    <citation type="journal article" date="2015" name="Genome Biol.">
        <title>Comparative genomics of Steinernema reveals deeply conserved gene regulatory networks.</title>
        <authorList>
            <person name="Dillman A.R."/>
            <person name="Macchietto M."/>
            <person name="Porter C.F."/>
            <person name="Rogers A."/>
            <person name="Williams B."/>
            <person name="Antoshechkin I."/>
            <person name="Lee M.M."/>
            <person name="Goodwin Z."/>
            <person name="Lu X."/>
            <person name="Lewis E.E."/>
            <person name="Goodrich-Blair H."/>
            <person name="Stock S.P."/>
            <person name="Adams B.J."/>
            <person name="Sternberg P.W."/>
            <person name="Mortazavi A."/>
        </authorList>
    </citation>
    <scope>NUCLEOTIDE SEQUENCE [LARGE SCALE GENOMIC DNA]</scope>
    <source>
        <strain evidence="6 7">ALL</strain>
    </source>
</reference>
<protein>
    <recommendedName>
        <fullName evidence="5">RING-type domain-containing protein</fullName>
    </recommendedName>
</protein>
<evidence type="ECO:0000256" key="2">
    <source>
        <dbReference type="ARBA" id="ARBA00022833"/>
    </source>
</evidence>
<evidence type="ECO:0000256" key="1">
    <source>
        <dbReference type="ARBA" id="ARBA00022771"/>
    </source>
</evidence>
<sequence length="280" mass="30959">MCTGGPRPRGHPARSRQAVRPDQLRPLVEAPTAPVARVEPPRSPASSVRSHQEILEEMIQDSSSRSAPVAPVLTSRPTTLRALRISIPVQNESVPEASRRVRNPTPFERAAMYVVCAAMDVESAEPTSTPQNSQPLTQNTNEDTLPKCPICYDPFNTPKLLFCCGNSICQACEIRINETNIAINRNCQVCGSQGSGRQPLQVNVTLKSTLEMLRSLKSQATGHPCMECSKTVKLDEAYCCATCDHNKLICSHCAIKKHKNHDIQEFRCLTQEERNVLFDP</sequence>
<feature type="domain" description="RING-type" evidence="5">
    <location>
        <begin position="148"/>
        <end position="190"/>
    </location>
</feature>
<name>A0A4U5MLL6_STECR</name>
<keyword evidence="1 3" id="KW-0479">Metal-binding</keyword>
<feature type="region of interest" description="Disordered" evidence="4">
    <location>
        <begin position="1"/>
        <end position="49"/>
    </location>
</feature>
<accession>A0A4U5MLL6</accession>
<dbReference type="Proteomes" id="UP000298663">
    <property type="component" value="Unassembled WGS sequence"/>
</dbReference>
<dbReference type="InterPro" id="IPR001841">
    <property type="entry name" value="Znf_RING"/>
</dbReference>
<reference evidence="6 7" key="2">
    <citation type="journal article" date="2019" name="G3 (Bethesda)">
        <title>Hybrid Assembly of the Genome of the Entomopathogenic Nematode Steinernema carpocapsae Identifies the X-Chromosome.</title>
        <authorList>
            <person name="Serra L."/>
            <person name="Macchietto M."/>
            <person name="Macias-Munoz A."/>
            <person name="McGill C.J."/>
            <person name="Rodriguez I.M."/>
            <person name="Rodriguez B."/>
            <person name="Murad R."/>
            <person name="Mortazavi A."/>
        </authorList>
    </citation>
    <scope>NUCLEOTIDE SEQUENCE [LARGE SCALE GENOMIC DNA]</scope>
    <source>
        <strain evidence="6 7">ALL</strain>
    </source>
</reference>
<evidence type="ECO:0000313" key="7">
    <source>
        <dbReference type="Proteomes" id="UP000298663"/>
    </source>
</evidence>
<dbReference type="OrthoDB" id="5844798at2759"/>
<organism evidence="6 7">
    <name type="scientific">Steinernema carpocapsae</name>
    <name type="common">Entomopathogenic nematode</name>
    <dbReference type="NCBI Taxonomy" id="34508"/>
    <lineage>
        <taxon>Eukaryota</taxon>
        <taxon>Metazoa</taxon>
        <taxon>Ecdysozoa</taxon>
        <taxon>Nematoda</taxon>
        <taxon>Chromadorea</taxon>
        <taxon>Rhabditida</taxon>
        <taxon>Tylenchina</taxon>
        <taxon>Panagrolaimomorpha</taxon>
        <taxon>Strongyloidoidea</taxon>
        <taxon>Steinernematidae</taxon>
        <taxon>Steinernema</taxon>
    </lineage>
</organism>
<comment type="caution">
    <text evidence="6">The sequence shown here is derived from an EMBL/GenBank/DDBJ whole genome shotgun (WGS) entry which is preliminary data.</text>
</comment>
<dbReference type="SUPFAM" id="SSF57850">
    <property type="entry name" value="RING/U-box"/>
    <property type="match status" value="1"/>
</dbReference>
<dbReference type="GO" id="GO:0008270">
    <property type="term" value="F:zinc ion binding"/>
    <property type="evidence" value="ECO:0007669"/>
    <property type="project" value="UniProtKB-KW"/>
</dbReference>
<keyword evidence="7" id="KW-1185">Reference proteome</keyword>
<dbReference type="PROSITE" id="PS50089">
    <property type="entry name" value="ZF_RING_2"/>
    <property type="match status" value="1"/>
</dbReference>
<dbReference type="InterPro" id="IPR013083">
    <property type="entry name" value="Znf_RING/FYVE/PHD"/>
</dbReference>
<dbReference type="AlphaFoldDB" id="A0A4U5MLL6"/>
<keyword evidence="1 3" id="KW-0863">Zinc-finger</keyword>
<evidence type="ECO:0000256" key="4">
    <source>
        <dbReference type="SAM" id="MobiDB-lite"/>
    </source>
</evidence>
<evidence type="ECO:0000259" key="5">
    <source>
        <dbReference type="PROSITE" id="PS50089"/>
    </source>
</evidence>
<proteinExistence type="predicted"/>
<gene>
    <name evidence="6" type="ORF">L596_022273</name>
</gene>
<evidence type="ECO:0000256" key="3">
    <source>
        <dbReference type="PROSITE-ProRule" id="PRU00175"/>
    </source>
</evidence>
<dbReference type="EMBL" id="AZBU02000007">
    <property type="protein sequence ID" value="TKR70222.1"/>
    <property type="molecule type" value="Genomic_DNA"/>
</dbReference>